<feature type="region of interest" description="Disordered" evidence="1">
    <location>
        <begin position="88"/>
        <end position="141"/>
    </location>
</feature>
<feature type="compositionally biased region" description="Basic residues" evidence="1">
    <location>
        <begin position="42"/>
        <end position="54"/>
    </location>
</feature>
<proteinExistence type="predicted"/>
<dbReference type="AlphaFoldDB" id="A0A9K3PX13"/>
<organism evidence="2 3">
    <name type="scientific">Nitzschia inconspicua</name>
    <dbReference type="NCBI Taxonomy" id="303405"/>
    <lineage>
        <taxon>Eukaryota</taxon>
        <taxon>Sar</taxon>
        <taxon>Stramenopiles</taxon>
        <taxon>Ochrophyta</taxon>
        <taxon>Bacillariophyta</taxon>
        <taxon>Bacillariophyceae</taxon>
        <taxon>Bacillariophycidae</taxon>
        <taxon>Bacillariales</taxon>
        <taxon>Bacillariaceae</taxon>
        <taxon>Nitzschia</taxon>
    </lineage>
</organism>
<reference evidence="2" key="1">
    <citation type="journal article" date="2021" name="Sci. Rep.">
        <title>Diploid genomic architecture of Nitzschia inconspicua, an elite biomass production diatom.</title>
        <authorList>
            <person name="Oliver A."/>
            <person name="Podell S."/>
            <person name="Pinowska A."/>
            <person name="Traller J.C."/>
            <person name="Smith S.R."/>
            <person name="McClure R."/>
            <person name="Beliaev A."/>
            <person name="Bohutskyi P."/>
            <person name="Hill E.A."/>
            <person name="Rabines A."/>
            <person name="Zheng H."/>
            <person name="Allen L.Z."/>
            <person name="Kuo A."/>
            <person name="Grigoriev I.V."/>
            <person name="Allen A.E."/>
            <person name="Hazlebeck D."/>
            <person name="Allen E.E."/>
        </authorList>
    </citation>
    <scope>NUCLEOTIDE SEQUENCE</scope>
    <source>
        <strain evidence="2">Hildebrandi</strain>
    </source>
</reference>
<dbReference type="EMBL" id="JAGRRH010000010">
    <property type="protein sequence ID" value="KAG7362848.1"/>
    <property type="molecule type" value="Genomic_DNA"/>
</dbReference>
<keyword evidence="3" id="KW-1185">Reference proteome</keyword>
<evidence type="ECO:0000256" key="1">
    <source>
        <dbReference type="SAM" id="MobiDB-lite"/>
    </source>
</evidence>
<feature type="compositionally biased region" description="Basic and acidic residues" evidence="1">
    <location>
        <begin position="28"/>
        <end position="40"/>
    </location>
</feature>
<feature type="compositionally biased region" description="Polar residues" evidence="1">
    <location>
        <begin position="104"/>
        <end position="113"/>
    </location>
</feature>
<accession>A0A9K3PX13</accession>
<gene>
    <name evidence="2" type="ORF">IV203_026208</name>
</gene>
<sequence length="141" mass="15712">MKFGNFNCPSEVPSPHQQSPTSHGSSRGSDRFHSQQDSKTKTTAKLRKSIKKRMTRLAVDNNKLDGVDDKWNEKKNDVFGQILKELGSNGRRSNVNGNFSSNRANVSQSLNVSNKRRMPTGTSKAGALWQNSYRNPNSSSQ</sequence>
<feature type="compositionally biased region" description="Low complexity" evidence="1">
    <location>
        <begin position="88"/>
        <end position="103"/>
    </location>
</feature>
<feature type="compositionally biased region" description="Polar residues" evidence="1">
    <location>
        <begin position="15"/>
        <end position="27"/>
    </location>
</feature>
<dbReference type="Proteomes" id="UP000693970">
    <property type="component" value="Unassembled WGS sequence"/>
</dbReference>
<name>A0A9K3PX13_9STRA</name>
<feature type="region of interest" description="Disordered" evidence="1">
    <location>
        <begin position="1"/>
        <end position="54"/>
    </location>
</feature>
<evidence type="ECO:0000313" key="2">
    <source>
        <dbReference type="EMBL" id="KAG7362848.1"/>
    </source>
</evidence>
<comment type="caution">
    <text evidence="2">The sequence shown here is derived from an EMBL/GenBank/DDBJ whole genome shotgun (WGS) entry which is preliminary data.</text>
</comment>
<reference evidence="2" key="2">
    <citation type="submission" date="2021-04" db="EMBL/GenBank/DDBJ databases">
        <authorList>
            <person name="Podell S."/>
        </authorList>
    </citation>
    <scope>NUCLEOTIDE SEQUENCE</scope>
    <source>
        <strain evidence="2">Hildebrandi</strain>
    </source>
</reference>
<evidence type="ECO:0000313" key="3">
    <source>
        <dbReference type="Proteomes" id="UP000693970"/>
    </source>
</evidence>
<protein>
    <submittedName>
        <fullName evidence="2">Uncharacterized protein</fullName>
    </submittedName>
</protein>
<feature type="compositionally biased region" description="Polar residues" evidence="1">
    <location>
        <begin position="129"/>
        <end position="141"/>
    </location>
</feature>